<evidence type="ECO:0000313" key="12">
    <source>
        <dbReference type="EMBL" id="QDI92174.1"/>
    </source>
</evidence>
<comment type="function">
    <text evidence="10">Part of the binding-protein-dependent transport system for molybdenum; probably responsible for the translocation of the substrate across the membrane.</text>
</comment>
<evidence type="ECO:0000256" key="9">
    <source>
        <dbReference type="RuleBase" id="RU363032"/>
    </source>
</evidence>
<evidence type="ECO:0000256" key="5">
    <source>
        <dbReference type="ARBA" id="ARBA00022505"/>
    </source>
</evidence>
<evidence type="ECO:0000256" key="2">
    <source>
        <dbReference type="ARBA" id="ARBA00007069"/>
    </source>
</evidence>
<keyword evidence="6 9" id="KW-0812">Transmembrane</keyword>
<accession>A0A514LJZ0</accession>
<organism evidence="12 13">
    <name type="scientific">Salicibibacter halophilus</name>
    <dbReference type="NCBI Taxonomy" id="2502791"/>
    <lineage>
        <taxon>Bacteria</taxon>
        <taxon>Bacillati</taxon>
        <taxon>Bacillota</taxon>
        <taxon>Bacilli</taxon>
        <taxon>Bacillales</taxon>
        <taxon>Bacillaceae</taxon>
        <taxon>Salicibibacter</taxon>
    </lineage>
</organism>
<dbReference type="Proteomes" id="UP000319756">
    <property type="component" value="Chromosome"/>
</dbReference>
<dbReference type="InterPro" id="IPR011867">
    <property type="entry name" value="ModB_ABC"/>
</dbReference>
<comment type="similarity">
    <text evidence="2 10">Belongs to the binding-protein-dependent transport system permease family. CysTW subfamily.</text>
</comment>
<dbReference type="NCBIfam" id="TIGR02141">
    <property type="entry name" value="modB_ABC"/>
    <property type="match status" value="1"/>
</dbReference>
<feature type="transmembrane region" description="Helical" evidence="9">
    <location>
        <begin position="12"/>
        <end position="34"/>
    </location>
</feature>
<feature type="transmembrane region" description="Helical" evidence="9">
    <location>
        <begin position="46"/>
        <end position="72"/>
    </location>
</feature>
<evidence type="ECO:0000256" key="7">
    <source>
        <dbReference type="ARBA" id="ARBA00022989"/>
    </source>
</evidence>
<sequence length="216" mass="23722">MSEFWSPVLISIQTAFTALVIIFVLGTLLGRWMFRARFPGKTAVETLFMLPTVLPPTVVGFLLIIIFGSSGWAGQAMDFIFDQFLMFTWGATVLVAVVVGFPFMYQAIKTGLGTIEPEIEEAARVSGANEWQVFFHISMPLISRSLVTGLILSFSRAIGEFGATFMFAGNIPGQTQTMPIAIFTALEAGDTALAWAWVSVIVLLSFSLLFIVRRFA</sequence>
<dbReference type="EMBL" id="CP035485">
    <property type="protein sequence ID" value="QDI92174.1"/>
    <property type="molecule type" value="Genomic_DNA"/>
</dbReference>
<evidence type="ECO:0000256" key="3">
    <source>
        <dbReference type="ARBA" id="ARBA00022448"/>
    </source>
</evidence>
<dbReference type="PANTHER" id="PTHR30183">
    <property type="entry name" value="MOLYBDENUM TRANSPORT SYSTEM PERMEASE PROTEIN MODB"/>
    <property type="match status" value="1"/>
</dbReference>
<feature type="transmembrane region" description="Helical" evidence="9">
    <location>
        <begin position="192"/>
        <end position="212"/>
    </location>
</feature>
<dbReference type="Gene3D" id="1.10.3720.10">
    <property type="entry name" value="MetI-like"/>
    <property type="match status" value="1"/>
</dbReference>
<keyword evidence="5 10" id="KW-0500">Molybdenum</keyword>
<dbReference type="RefSeq" id="WP_142090688.1">
    <property type="nucleotide sequence ID" value="NZ_CP035485.1"/>
</dbReference>
<comment type="subcellular location">
    <subcellularLocation>
        <location evidence="1 9">Cell membrane</location>
        <topology evidence="1 9">Multi-pass membrane protein</topology>
    </subcellularLocation>
</comment>
<reference evidence="13" key="1">
    <citation type="submission" date="2019-01" db="EMBL/GenBank/DDBJ databases">
        <title>Genomic analysis of Salicibibacter sp. NKC3-5.</title>
        <authorList>
            <person name="Oh Y.J."/>
        </authorList>
    </citation>
    <scope>NUCLEOTIDE SEQUENCE [LARGE SCALE GENOMIC DNA]</scope>
    <source>
        <strain evidence="13">NKC3-5</strain>
    </source>
</reference>
<keyword evidence="13" id="KW-1185">Reference proteome</keyword>
<gene>
    <name evidence="12" type="primary">modB</name>
    <name evidence="12" type="ORF">EPH95_14050</name>
</gene>
<dbReference type="InterPro" id="IPR035906">
    <property type="entry name" value="MetI-like_sf"/>
</dbReference>
<evidence type="ECO:0000256" key="8">
    <source>
        <dbReference type="ARBA" id="ARBA00023136"/>
    </source>
</evidence>
<dbReference type="PROSITE" id="PS50928">
    <property type="entry name" value="ABC_TM1"/>
    <property type="match status" value="1"/>
</dbReference>
<evidence type="ECO:0000256" key="10">
    <source>
        <dbReference type="RuleBase" id="RU365097"/>
    </source>
</evidence>
<dbReference type="PANTHER" id="PTHR30183:SF3">
    <property type="entry name" value="MOLYBDENUM TRANSPORT SYSTEM PERMEASE PROTEIN MODB"/>
    <property type="match status" value="1"/>
</dbReference>
<evidence type="ECO:0000259" key="11">
    <source>
        <dbReference type="PROSITE" id="PS50928"/>
    </source>
</evidence>
<dbReference type="KEGG" id="sale:EPH95_14050"/>
<dbReference type="InterPro" id="IPR000515">
    <property type="entry name" value="MetI-like"/>
</dbReference>
<dbReference type="OrthoDB" id="9795403at2"/>
<dbReference type="CDD" id="cd06261">
    <property type="entry name" value="TM_PBP2"/>
    <property type="match status" value="1"/>
</dbReference>
<evidence type="ECO:0000256" key="6">
    <source>
        <dbReference type="ARBA" id="ARBA00022692"/>
    </source>
</evidence>
<keyword evidence="3 9" id="KW-0813">Transport</keyword>
<proteinExistence type="inferred from homology"/>
<evidence type="ECO:0000256" key="1">
    <source>
        <dbReference type="ARBA" id="ARBA00004651"/>
    </source>
</evidence>
<dbReference type="AlphaFoldDB" id="A0A514LJZ0"/>
<keyword evidence="8 9" id="KW-0472">Membrane</keyword>
<feature type="transmembrane region" description="Helical" evidence="9">
    <location>
        <begin position="146"/>
        <end position="172"/>
    </location>
</feature>
<dbReference type="GO" id="GO:0005886">
    <property type="term" value="C:plasma membrane"/>
    <property type="evidence" value="ECO:0007669"/>
    <property type="project" value="UniProtKB-SubCell"/>
</dbReference>
<dbReference type="GO" id="GO:0015098">
    <property type="term" value="F:molybdate ion transmembrane transporter activity"/>
    <property type="evidence" value="ECO:0007669"/>
    <property type="project" value="UniProtKB-UniRule"/>
</dbReference>
<protein>
    <recommendedName>
        <fullName evidence="10">Molybdenum transport system permease</fullName>
    </recommendedName>
</protein>
<feature type="domain" description="ABC transmembrane type-1" evidence="11">
    <location>
        <begin position="8"/>
        <end position="210"/>
    </location>
</feature>
<keyword evidence="4 10" id="KW-1003">Cell membrane</keyword>
<keyword evidence="7 9" id="KW-1133">Transmembrane helix</keyword>
<evidence type="ECO:0000313" key="13">
    <source>
        <dbReference type="Proteomes" id="UP000319756"/>
    </source>
</evidence>
<feature type="transmembrane region" description="Helical" evidence="9">
    <location>
        <begin position="84"/>
        <end position="105"/>
    </location>
</feature>
<dbReference type="Pfam" id="PF00528">
    <property type="entry name" value="BPD_transp_1"/>
    <property type="match status" value="1"/>
</dbReference>
<evidence type="ECO:0000256" key="4">
    <source>
        <dbReference type="ARBA" id="ARBA00022475"/>
    </source>
</evidence>
<name>A0A514LJZ0_9BACI</name>
<dbReference type="SUPFAM" id="SSF161098">
    <property type="entry name" value="MetI-like"/>
    <property type="match status" value="1"/>
</dbReference>